<feature type="transmembrane region" description="Helical" evidence="1">
    <location>
        <begin position="64"/>
        <end position="83"/>
    </location>
</feature>
<comment type="caution">
    <text evidence="2">The sequence shown here is derived from an EMBL/GenBank/DDBJ whole genome shotgun (WGS) entry which is preliminary data.</text>
</comment>
<proteinExistence type="predicted"/>
<keyword evidence="1" id="KW-1133">Transmembrane helix</keyword>
<gene>
    <name evidence="2" type="ORF">A4A49_14671</name>
</gene>
<protein>
    <submittedName>
        <fullName evidence="2">Uncharacterized protein</fullName>
    </submittedName>
</protein>
<name>A0A1J6I1T8_NICAT</name>
<dbReference type="Gramene" id="OIS98483">
    <property type="protein sequence ID" value="OIS98483"/>
    <property type="gene ID" value="A4A49_14671"/>
</dbReference>
<dbReference type="EMBL" id="MJEQ01037191">
    <property type="protein sequence ID" value="OIS98483.1"/>
    <property type="molecule type" value="Genomic_DNA"/>
</dbReference>
<sequence length="99" mass="11550">MRDFLLNLLFFIKLDCVFCMNLELIFLFEFLLTCDSYPSPCWRQIITAAFSTDPTSRLHVLQRLANSIITVYFILLASLSAFANHFESTFDNLEALTRR</sequence>
<dbReference type="Proteomes" id="UP000187609">
    <property type="component" value="Unassembled WGS sequence"/>
</dbReference>
<keyword evidence="1" id="KW-0472">Membrane</keyword>
<reference evidence="2" key="1">
    <citation type="submission" date="2016-11" db="EMBL/GenBank/DDBJ databases">
        <title>The genome of Nicotiana attenuata.</title>
        <authorList>
            <person name="Xu S."/>
            <person name="Brockmoeller T."/>
            <person name="Gaquerel E."/>
            <person name="Navarro A."/>
            <person name="Kuhl H."/>
            <person name="Gase K."/>
            <person name="Ling Z."/>
            <person name="Zhou W."/>
            <person name="Kreitzer C."/>
            <person name="Stanke M."/>
            <person name="Tang H."/>
            <person name="Lyons E."/>
            <person name="Pandey P."/>
            <person name="Pandey S.P."/>
            <person name="Timmermann B."/>
            <person name="Baldwin I.T."/>
        </authorList>
    </citation>
    <scope>NUCLEOTIDE SEQUENCE [LARGE SCALE GENOMIC DNA]</scope>
    <source>
        <strain evidence="2">UT</strain>
    </source>
</reference>
<keyword evidence="3" id="KW-1185">Reference proteome</keyword>
<keyword evidence="1" id="KW-0812">Transmembrane</keyword>
<evidence type="ECO:0000313" key="2">
    <source>
        <dbReference type="EMBL" id="OIS98483.1"/>
    </source>
</evidence>
<accession>A0A1J6I1T8</accession>
<organism evidence="2 3">
    <name type="scientific">Nicotiana attenuata</name>
    <name type="common">Coyote tobacco</name>
    <dbReference type="NCBI Taxonomy" id="49451"/>
    <lineage>
        <taxon>Eukaryota</taxon>
        <taxon>Viridiplantae</taxon>
        <taxon>Streptophyta</taxon>
        <taxon>Embryophyta</taxon>
        <taxon>Tracheophyta</taxon>
        <taxon>Spermatophyta</taxon>
        <taxon>Magnoliopsida</taxon>
        <taxon>eudicotyledons</taxon>
        <taxon>Gunneridae</taxon>
        <taxon>Pentapetalae</taxon>
        <taxon>asterids</taxon>
        <taxon>lamiids</taxon>
        <taxon>Solanales</taxon>
        <taxon>Solanaceae</taxon>
        <taxon>Nicotianoideae</taxon>
        <taxon>Nicotianeae</taxon>
        <taxon>Nicotiana</taxon>
    </lineage>
</organism>
<evidence type="ECO:0000313" key="3">
    <source>
        <dbReference type="Proteomes" id="UP000187609"/>
    </source>
</evidence>
<feature type="transmembrane region" description="Helical" evidence="1">
    <location>
        <begin position="6"/>
        <end position="28"/>
    </location>
</feature>
<dbReference type="AlphaFoldDB" id="A0A1J6I1T8"/>
<evidence type="ECO:0000256" key="1">
    <source>
        <dbReference type="SAM" id="Phobius"/>
    </source>
</evidence>